<comment type="subcellular location">
    <subcellularLocation>
        <location evidence="1">Cell membrane</location>
        <topology evidence="1">Multi-pass membrane protein</topology>
    </subcellularLocation>
</comment>
<feature type="transmembrane region" description="Helical" evidence="5">
    <location>
        <begin position="29"/>
        <end position="49"/>
    </location>
</feature>
<dbReference type="Proteomes" id="UP001240984">
    <property type="component" value="Unassembled WGS sequence"/>
</dbReference>
<evidence type="ECO:0000256" key="2">
    <source>
        <dbReference type="ARBA" id="ARBA00022692"/>
    </source>
</evidence>
<evidence type="ECO:0000256" key="4">
    <source>
        <dbReference type="ARBA" id="ARBA00023136"/>
    </source>
</evidence>
<protein>
    <submittedName>
        <fullName evidence="7">MFS family permease</fullName>
    </submittedName>
</protein>
<dbReference type="InterPro" id="IPR036259">
    <property type="entry name" value="MFS_trans_sf"/>
</dbReference>
<accession>A0ABT9MNR2</accession>
<dbReference type="InterPro" id="IPR020846">
    <property type="entry name" value="MFS_dom"/>
</dbReference>
<evidence type="ECO:0000313" key="8">
    <source>
        <dbReference type="Proteomes" id="UP001240984"/>
    </source>
</evidence>
<feature type="transmembrane region" description="Helical" evidence="5">
    <location>
        <begin position="402"/>
        <end position="421"/>
    </location>
</feature>
<feature type="transmembrane region" description="Helical" evidence="5">
    <location>
        <begin position="240"/>
        <end position="260"/>
    </location>
</feature>
<organism evidence="7 8">
    <name type="scientific">Catenuloplanes nepalensis</name>
    <dbReference type="NCBI Taxonomy" id="587533"/>
    <lineage>
        <taxon>Bacteria</taxon>
        <taxon>Bacillati</taxon>
        <taxon>Actinomycetota</taxon>
        <taxon>Actinomycetes</taxon>
        <taxon>Micromonosporales</taxon>
        <taxon>Micromonosporaceae</taxon>
        <taxon>Catenuloplanes</taxon>
    </lineage>
</organism>
<dbReference type="InterPro" id="IPR005829">
    <property type="entry name" value="Sugar_transporter_CS"/>
</dbReference>
<dbReference type="SUPFAM" id="SSF103473">
    <property type="entry name" value="MFS general substrate transporter"/>
    <property type="match status" value="1"/>
</dbReference>
<dbReference type="EMBL" id="JAUSRA010000001">
    <property type="protein sequence ID" value="MDP9793033.1"/>
    <property type="molecule type" value="Genomic_DNA"/>
</dbReference>
<evidence type="ECO:0000259" key="6">
    <source>
        <dbReference type="PROSITE" id="PS50850"/>
    </source>
</evidence>
<dbReference type="Pfam" id="PF07690">
    <property type="entry name" value="MFS_1"/>
    <property type="match status" value="1"/>
</dbReference>
<name>A0ABT9MNR2_9ACTN</name>
<feature type="transmembrane region" description="Helical" evidence="5">
    <location>
        <begin position="335"/>
        <end position="361"/>
    </location>
</feature>
<evidence type="ECO:0000313" key="7">
    <source>
        <dbReference type="EMBL" id="MDP9793033.1"/>
    </source>
</evidence>
<dbReference type="Gene3D" id="1.20.1250.20">
    <property type="entry name" value="MFS general substrate transporter like domains"/>
    <property type="match status" value="2"/>
</dbReference>
<comment type="caution">
    <text evidence="7">The sequence shown here is derived from an EMBL/GenBank/DDBJ whole genome shotgun (WGS) entry which is preliminary data.</text>
</comment>
<feature type="transmembrane region" description="Helical" evidence="5">
    <location>
        <begin position="101"/>
        <end position="121"/>
    </location>
</feature>
<reference evidence="7 8" key="1">
    <citation type="submission" date="2023-07" db="EMBL/GenBank/DDBJ databases">
        <title>Sequencing the genomes of 1000 actinobacteria strains.</title>
        <authorList>
            <person name="Klenk H.-P."/>
        </authorList>
    </citation>
    <scope>NUCLEOTIDE SEQUENCE [LARGE SCALE GENOMIC DNA]</scope>
    <source>
        <strain evidence="7 8">DSM 44710</strain>
    </source>
</reference>
<keyword evidence="4 5" id="KW-0472">Membrane</keyword>
<feature type="transmembrane region" description="Helical" evidence="5">
    <location>
        <begin position="373"/>
        <end position="396"/>
    </location>
</feature>
<dbReference type="RefSeq" id="WP_306827925.1">
    <property type="nucleotide sequence ID" value="NZ_JAUSRA010000001.1"/>
</dbReference>
<keyword evidence="3 5" id="KW-1133">Transmembrane helix</keyword>
<dbReference type="PANTHER" id="PTHR23528">
    <property type="match status" value="1"/>
</dbReference>
<dbReference type="PROSITE" id="PS50850">
    <property type="entry name" value="MFS"/>
    <property type="match status" value="1"/>
</dbReference>
<proteinExistence type="predicted"/>
<feature type="transmembrane region" description="Helical" evidence="5">
    <location>
        <begin position="69"/>
        <end position="89"/>
    </location>
</feature>
<feature type="transmembrane region" description="Helical" evidence="5">
    <location>
        <begin position="160"/>
        <end position="182"/>
    </location>
</feature>
<feature type="transmembrane region" description="Helical" evidence="5">
    <location>
        <begin position="280"/>
        <end position="298"/>
    </location>
</feature>
<evidence type="ECO:0000256" key="3">
    <source>
        <dbReference type="ARBA" id="ARBA00022989"/>
    </source>
</evidence>
<dbReference type="PANTHER" id="PTHR23528:SF1">
    <property type="entry name" value="MAJOR FACILITATOR SUPERFAMILY (MFS) PROFILE DOMAIN-CONTAINING PROTEIN"/>
    <property type="match status" value="1"/>
</dbReference>
<feature type="domain" description="Major facilitator superfamily (MFS) profile" evidence="6">
    <location>
        <begin position="26"/>
        <end position="427"/>
    </location>
</feature>
<gene>
    <name evidence="7" type="ORF">J2S43_001545</name>
</gene>
<keyword evidence="8" id="KW-1185">Reference proteome</keyword>
<dbReference type="InterPro" id="IPR011701">
    <property type="entry name" value="MFS"/>
</dbReference>
<feature type="transmembrane region" description="Helical" evidence="5">
    <location>
        <begin position="310"/>
        <end position="329"/>
    </location>
</feature>
<feature type="transmembrane region" description="Helical" evidence="5">
    <location>
        <begin position="127"/>
        <end position="148"/>
    </location>
</feature>
<sequence length="427" mass="44080">MSTTDASAHSPAVAPIDADEPRRAGAGFLTLYTLANVGLWVALLTPVIVSLQLKINAIDPDGREGSLSLVLGLGAVLGLLANPVFGRLSDRTTSRYGMRRPWLVGCAVAAVGALALTGAATTVAAVAIGWCLTNVALNGLLSTMMALLPDQVPASQRGTVSALIGVGQALAAGVGAGLASALSGTPVLMFAVPGLITVVLTVALALRLRDRTLDPADRPPLGIGGLARSFWVSPRAQPDFAWAWVSRFMVFMAIASVLNYQVFYLDSRMGLGEEEATRTILAGVLVQTVAVVASSNLVGWLSDRLGRRRIFVCVSALIASGGLLTLAVAQDLSQYYLAMALIGLGQGTYFAVDLALVADVLPNRRQDAAKDLGVMNIANTLPQSLAPAIAPALIALGGGDNYAALFLAGTVFAVLAGVSVLRVRGAR</sequence>
<evidence type="ECO:0000256" key="1">
    <source>
        <dbReference type="ARBA" id="ARBA00004651"/>
    </source>
</evidence>
<feature type="transmembrane region" description="Helical" evidence="5">
    <location>
        <begin position="188"/>
        <end position="208"/>
    </location>
</feature>
<evidence type="ECO:0000256" key="5">
    <source>
        <dbReference type="SAM" id="Phobius"/>
    </source>
</evidence>
<dbReference type="PROSITE" id="PS00216">
    <property type="entry name" value="SUGAR_TRANSPORT_1"/>
    <property type="match status" value="1"/>
</dbReference>
<keyword evidence="2 5" id="KW-0812">Transmembrane</keyword>